<dbReference type="Gene3D" id="3.90.1720.10">
    <property type="entry name" value="endopeptidase domain like (from Nostoc punctiforme)"/>
    <property type="match status" value="1"/>
</dbReference>
<proteinExistence type="predicted"/>
<feature type="non-terminal residue" evidence="1">
    <location>
        <position position="407"/>
    </location>
</feature>
<dbReference type="InterPro" id="IPR038765">
    <property type="entry name" value="Papain-like_cys_pep_sf"/>
</dbReference>
<organism evidence="1 2">
    <name type="scientific">Streptomyces milbemycinicus</name>
    <dbReference type="NCBI Taxonomy" id="476552"/>
    <lineage>
        <taxon>Bacteria</taxon>
        <taxon>Bacillati</taxon>
        <taxon>Actinomycetota</taxon>
        <taxon>Actinomycetes</taxon>
        <taxon>Kitasatosporales</taxon>
        <taxon>Streptomycetaceae</taxon>
        <taxon>Streptomyces</taxon>
    </lineage>
</organism>
<protein>
    <recommendedName>
        <fullName evidence="3">NlpC/P60 domain-containing protein</fullName>
    </recommendedName>
</protein>
<reference evidence="1 2" key="1">
    <citation type="submission" date="2024-11" db="EMBL/GenBank/DDBJ databases">
        <title>The Natural Products Discovery Center: Release of the First 8490 Sequenced Strains for Exploring Actinobacteria Biosynthetic Diversity.</title>
        <authorList>
            <person name="Kalkreuter E."/>
            <person name="Kautsar S.A."/>
            <person name="Yang D."/>
            <person name="Bader C.D."/>
            <person name="Teijaro C.N."/>
            <person name="Fluegel L."/>
            <person name="Davis C.M."/>
            <person name="Simpson J.R."/>
            <person name="Lauterbach L."/>
            <person name="Steele A.D."/>
            <person name="Gui C."/>
            <person name="Meng S."/>
            <person name="Li G."/>
            <person name="Viehrig K."/>
            <person name="Ye F."/>
            <person name="Su P."/>
            <person name="Kiefer A.F."/>
            <person name="Nichols A."/>
            <person name="Cepeda A.J."/>
            <person name="Yan W."/>
            <person name="Fan B."/>
            <person name="Jiang Y."/>
            <person name="Adhikari A."/>
            <person name="Zheng C.-J."/>
            <person name="Schuster L."/>
            <person name="Cowan T.M."/>
            <person name="Smanski M.J."/>
            <person name="Chevrette M.G."/>
            <person name="De Carvalho L.P.S."/>
            <person name="Shen B."/>
        </authorList>
    </citation>
    <scope>NUCLEOTIDE SEQUENCE [LARGE SCALE GENOMIC DNA]</scope>
    <source>
        <strain evidence="1 2">NPDC020863</strain>
    </source>
</reference>
<comment type="caution">
    <text evidence="1">The sequence shown here is derived from an EMBL/GenBank/DDBJ whole genome shotgun (WGS) entry which is preliminary data.</text>
</comment>
<dbReference type="EMBL" id="JBJDQH010000455">
    <property type="protein sequence ID" value="MFK4273999.1"/>
    <property type="molecule type" value="Genomic_DNA"/>
</dbReference>
<accession>A0ABW8M9T8</accession>
<dbReference type="SUPFAM" id="SSF54001">
    <property type="entry name" value="Cysteine proteinases"/>
    <property type="match status" value="1"/>
</dbReference>
<evidence type="ECO:0008006" key="3">
    <source>
        <dbReference type="Google" id="ProtNLM"/>
    </source>
</evidence>
<name>A0ABW8M9T8_9ACTN</name>
<gene>
    <name evidence="1" type="ORF">ACI2L5_55625</name>
</gene>
<evidence type="ECO:0000313" key="1">
    <source>
        <dbReference type="EMBL" id="MFK4273999.1"/>
    </source>
</evidence>
<sequence length="407" mass="43896">VIKPIFGWIGDKAIWLYEKAIKPAFRASMAVIGDLGDKTRWLWDKGVKPVFNWIGDKASWLYNKAVKPPMNKLRDLMGLVVDAFKSAKKNIDEAWKGVSKVVKDPINIVVNTVYNKGIVKVWNSVADVVGAGKLDPVEKFHTGGIMPGYTPGVDNQLIAVGGGEAIMRPEWTRAVGADYIHAANAAARNGGVGAVQRMVSAGTPAFADGGVVGWVKNRVKDVGSFFSKGWDLVSNPSKIFNAARDWAKDKLKKFLGTKWGETVTKMPVAMFNKLKNKALDWLWGGPGNAEGRVLKALTWAKAQAGKPYQWGGAMTPSFDCSGFMGSIQKVIEGKNPKGRIWSTMAFHGDTAPKGWVRNLAAPFQIGITNKGVGHTAGTLAGVNVESRGGRGVVIGKAARGAHHPMFD</sequence>
<dbReference type="Proteomes" id="UP001620295">
    <property type="component" value="Unassembled WGS sequence"/>
</dbReference>
<evidence type="ECO:0000313" key="2">
    <source>
        <dbReference type="Proteomes" id="UP001620295"/>
    </source>
</evidence>
<feature type="non-terminal residue" evidence="1">
    <location>
        <position position="1"/>
    </location>
</feature>
<keyword evidence="2" id="KW-1185">Reference proteome</keyword>